<feature type="transmembrane region" description="Helical" evidence="1">
    <location>
        <begin position="16"/>
        <end position="37"/>
    </location>
</feature>
<gene>
    <name evidence="2" type="ORF">H3Z82_11915</name>
</gene>
<evidence type="ECO:0000313" key="2">
    <source>
        <dbReference type="EMBL" id="MBA6153436.1"/>
    </source>
</evidence>
<keyword evidence="1" id="KW-0472">Membrane</keyword>
<dbReference type="InterPro" id="IPR010384">
    <property type="entry name" value="MtfA_fam"/>
</dbReference>
<sequence>MSALFIINEISTEGQIILGVLIFLIVSLLLFYGFRALELVYVLLRKRPFFVYYPFYLKRLNARHRSILQTQFPFYNKLSPNQKKHFEHRVAQFIIRKKIIGRENLVVTDEMKVLIAATGVMLTFGFRDYKIALMERIFIYPDVFYSPQNEAYHKGEFNPKFKSLVLSWKHFVKGYTYGDDNVNLGIHEFAHAIHLNSIKQNDVSATIFSDTFKALMGLLSKDETLRKELIASDYFRAYAYTNAYEFIAVLLETFIETPQELKLQFPEIYNLTK</sequence>
<keyword evidence="1" id="KW-1133">Transmembrane helix</keyword>
<dbReference type="Proteomes" id="UP000541857">
    <property type="component" value="Unassembled WGS sequence"/>
</dbReference>
<keyword evidence="1" id="KW-0812">Transmembrane</keyword>
<dbReference type="AlphaFoldDB" id="A0A7W2M660"/>
<proteinExistence type="predicted"/>
<dbReference type="InterPro" id="IPR042252">
    <property type="entry name" value="MtfA_N"/>
</dbReference>
<keyword evidence="3" id="KW-1185">Reference proteome</keyword>
<name>A0A7W2M660_9FLAO</name>
<dbReference type="GO" id="GO:0005829">
    <property type="term" value="C:cytosol"/>
    <property type="evidence" value="ECO:0007669"/>
    <property type="project" value="TreeGrafter"/>
</dbReference>
<evidence type="ECO:0000256" key="1">
    <source>
        <dbReference type="SAM" id="Phobius"/>
    </source>
</evidence>
<dbReference type="RefSeq" id="WP_182205740.1">
    <property type="nucleotide sequence ID" value="NZ_JACGLT010000009.1"/>
</dbReference>
<dbReference type="PANTHER" id="PTHR30164">
    <property type="entry name" value="MTFA PEPTIDASE"/>
    <property type="match status" value="1"/>
</dbReference>
<accession>A0A7W2M660</accession>
<evidence type="ECO:0000313" key="3">
    <source>
        <dbReference type="Proteomes" id="UP000541857"/>
    </source>
</evidence>
<comment type="caution">
    <text evidence="2">The sequence shown here is derived from an EMBL/GenBank/DDBJ whole genome shotgun (WGS) entry which is preliminary data.</text>
</comment>
<protein>
    <submittedName>
        <fullName evidence="2">Zinc-dependent peptidase</fullName>
    </submittedName>
</protein>
<dbReference type="CDD" id="cd20170">
    <property type="entry name" value="Peptidase_M90-like"/>
    <property type="match status" value="1"/>
</dbReference>
<dbReference type="SUPFAM" id="SSF55486">
    <property type="entry name" value="Metalloproteases ('zincins'), catalytic domain"/>
    <property type="match status" value="1"/>
</dbReference>
<dbReference type="Gene3D" id="1.10.472.150">
    <property type="entry name" value="Glucose-regulated metallo-peptidase M90, N-terminal domain"/>
    <property type="match status" value="1"/>
</dbReference>
<organism evidence="2 3">
    <name type="scientific">Gelidibacter maritimus</name>
    <dbReference type="NCBI Taxonomy" id="2761487"/>
    <lineage>
        <taxon>Bacteria</taxon>
        <taxon>Pseudomonadati</taxon>
        <taxon>Bacteroidota</taxon>
        <taxon>Flavobacteriia</taxon>
        <taxon>Flavobacteriales</taxon>
        <taxon>Flavobacteriaceae</taxon>
        <taxon>Gelidibacter</taxon>
    </lineage>
</organism>
<dbReference type="GO" id="GO:0004177">
    <property type="term" value="F:aminopeptidase activity"/>
    <property type="evidence" value="ECO:0007669"/>
    <property type="project" value="TreeGrafter"/>
</dbReference>
<dbReference type="PANTHER" id="PTHR30164:SF2">
    <property type="entry name" value="PROTEIN MTFA"/>
    <property type="match status" value="1"/>
</dbReference>
<dbReference type="Pfam" id="PF06167">
    <property type="entry name" value="Peptidase_M90"/>
    <property type="match status" value="1"/>
</dbReference>
<dbReference type="EMBL" id="JACGLT010000009">
    <property type="protein sequence ID" value="MBA6153436.1"/>
    <property type="molecule type" value="Genomic_DNA"/>
</dbReference>
<reference evidence="2 3" key="1">
    <citation type="submission" date="2020-07" db="EMBL/GenBank/DDBJ databases">
        <title>Bacterium isolated from marine sediment.</title>
        <authorList>
            <person name="Shang D."/>
        </authorList>
    </citation>
    <scope>NUCLEOTIDE SEQUENCE [LARGE SCALE GENOMIC DNA]</scope>
    <source>
        <strain evidence="2 3">F6074</strain>
    </source>
</reference>